<keyword evidence="1" id="KW-0472">Membrane</keyword>
<organism evidence="2 3">
    <name type="scientific">Limosilactobacillus avistercoris</name>
    <dbReference type="NCBI Taxonomy" id="2762243"/>
    <lineage>
        <taxon>Bacteria</taxon>
        <taxon>Bacillati</taxon>
        <taxon>Bacillota</taxon>
        <taxon>Bacilli</taxon>
        <taxon>Lactobacillales</taxon>
        <taxon>Lactobacillaceae</taxon>
        <taxon>Limosilactobacillus</taxon>
    </lineage>
</organism>
<evidence type="ECO:0000313" key="3">
    <source>
        <dbReference type="Proteomes" id="UP000616837"/>
    </source>
</evidence>
<evidence type="ECO:0000256" key="1">
    <source>
        <dbReference type="SAM" id="Phobius"/>
    </source>
</evidence>
<name>A0ABR8PBK3_9LACO</name>
<keyword evidence="1" id="KW-1133">Transmembrane helix</keyword>
<keyword evidence="3" id="KW-1185">Reference proteome</keyword>
<dbReference type="EMBL" id="JACSQW010000004">
    <property type="protein sequence ID" value="MBD7894583.1"/>
    <property type="molecule type" value="Genomic_DNA"/>
</dbReference>
<evidence type="ECO:0000313" key="2">
    <source>
        <dbReference type="EMBL" id="MBD7894583.1"/>
    </source>
</evidence>
<dbReference type="Proteomes" id="UP000616837">
    <property type="component" value="Unassembled WGS sequence"/>
</dbReference>
<accession>A0ABR8PBK3</accession>
<gene>
    <name evidence="2" type="ORF">H9564_02400</name>
</gene>
<dbReference type="RefSeq" id="WP_191683955.1">
    <property type="nucleotide sequence ID" value="NZ_JACSQW010000004.1"/>
</dbReference>
<feature type="transmembrane region" description="Helical" evidence="1">
    <location>
        <begin position="18"/>
        <end position="44"/>
    </location>
</feature>
<reference evidence="2 3" key="1">
    <citation type="submission" date="2020-08" db="EMBL/GenBank/DDBJ databases">
        <title>A Genomic Blueprint of the Chicken Gut Microbiome.</title>
        <authorList>
            <person name="Gilroy R."/>
            <person name="Ravi A."/>
            <person name="Getino M."/>
            <person name="Pursley I."/>
            <person name="Horton D.L."/>
            <person name="Alikhan N.-F."/>
            <person name="Baker D."/>
            <person name="Gharbi K."/>
            <person name="Hall N."/>
            <person name="Watson M."/>
            <person name="Adriaenssens E.M."/>
            <person name="Foster-Nyarko E."/>
            <person name="Jarju S."/>
            <person name="Secka A."/>
            <person name="Antonio M."/>
            <person name="Oren A."/>
            <person name="Chaudhuri R."/>
            <person name="La Ragione R.M."/>
            <person name="Hildebrand F."/>
            <person name="Pallen M.J."/>
        </authorList>
    </citation>
    <scope>NUCLEOTIDE SEQUENCE [LARGE SCALE GENOMIC DNA]</scope>
    <source>
        <strain evidence="2 3">Sa3CUN2</strain>
    </source>
</reference>
<proteinExistence type="predicted"/>
<sequence>MINEVLHSRLIAFVMGSWSVYCGSIGAYDGATFILLFYGLMLLLNHLDQKKSTRSAKTNAQK</sequence>
<comment type="caution">
    <text evidence="2">The sequence shown here is derived from an EMBL/GenBank/DDBJ whole genome shotgun (WGS) entry which is preliminary data.</text>
</comment>
<keyword evidence="1" id="KW-0812">Transmembrane</keyword>
<protein>
    <submittedName>
        <fullName evidence="2">Uncharacterized protein</fullName>
    </submittedName>
</protein>